<dbReference type="GO" id="GO:0030864">
    <property type="term" value="C:cortical actin cytoskeleton"/>
    <property type="evidence" value="ECO:0007669"/>
    <property type="project" value="TreeGrafter"/>
</dbReference>
<evidence type="ECO:0000256" key="2">
    <source>
        <dbReference type="ARBA" id="ARBA00022737"/>
    </source>
</evidence>
<feature type="repeat" description="WD" evidence="5">
    <location>
        <begin position="239"/>
        <end position="280"/>
    </location>
</feature>
<dbReference type="FunFam" id="2.130.10.10:FF:000167">
    <property type="entry name" value="Actin-interacting protein 1"/>
    <property type="match status" value="1"/>
</dbReference>
<dbReference type="GO" id="GO:0030834">
    <property type="term" value="P:regulation of actin filament depolymerization"/>
    <property type="evidence" value="ECO:0007669"/>
    <property type="project" value="UniProtKB-ARBA"/>
</dbReference>
<reference evidence="6" key="1">
    <citation type="submission" date="2020-09" db="EMBL/GenBank/DDBJ databases">
        <authorList>
            <person name="Kikuchi T."/>
        </authorList>
    </citation>
    <scope>NUCLEOTIDE SEQUENCE</scope>
    <source>
        <strain evidence="6">SH1</strain>
    </source>
</reference>
<feature type="repeat" description="WD" evidence="5">
    <location>
        <begin position="58"/>
        <end position="99"/>
    </location>
</feature>
<dbReference type="SUPFAM" id="SSF50978">
    <property type="entry name" value="WD40 repeat-like"/>
    <property type="match status" value="1"/>
</dbReference>
<comment type="similarity">
    <text evidence="3">Belongs to the WD repeat AIP1 family.</text>
</comment>
<evidence type="ECO:0000313" key="7">
    <source>
        <dbReference type="Proteomes" id="UP000614601"/>
    </source>
</evidence>
<feature type="repeat" description="WD" evidence="5">
    <location>
        <begin position="324"/>
        <end position="365"/>
    </location>
</feature>
<organism evidence="6 7">
    <name type="scientific">Bursaphelenchus okinawaensis</name>
    <dbReference type="NCBI Taxonomy" id="465554"/>
    <lineage>
        <taxon>Eukaryota</taxon>
        <taxon>Metazoa</taxon>
        <taxon>Ecdysozoa</taxon>
        <taxon>Nematoda</taxon>
        <taxon>Chromadorea</taxon>
        <taxon>Rhabditida</taxon>
        <taxon>Tylenchina</taxon>
        <taxon>Tylenchomorpha</taxon>
        <taxon>Aphelenchoidea</taxon>
        <taxon>Aphelenchoididae</taxon>
        <taxon>Bursaphelenchus</taxon>
    </lineage>
</organism>
<dbReference type="InterPro" id="IPR019775">
    <property type="entry name" value="WD40_repeat_CS"/>
</dbReference>
<dbReference type="InterPro" id="IPR001680">
    <property type="entry name" value="WD40_rpt"/>
</dbReference>
<feature type="repeat" description="WD" evidence="5">
    <location>
        <begin position="537"/>
        <end position="572"/>
    </location>
</feature>
<sequence>MAGQGEIDLIKIFPSLPRTIRGLPIVLSVKPDDSTYLYCNGHSVYLRDVEDITKTDVYTEHAVLTTVAKYAPSGFYIASGDQSGKVRIWDTTQQEHILKNEYPVILGPIRDIAWDSESKRIAAVGEAREKFGHVFLFDTGTSAGNLTGQSRPVSSVDFKPTRPFRVVSGSEDNTVAIFEGPPFKFKTFFHEHERFVHCVRYNKAGTMFASAGADGKVIVFDGTDGQKLFELLDPAVKAQAAHEGGIFSLCWSPDDTKLATASGDRKVKIFDVTERQHLKTIDFGKELNNQQLGLIWTKKWILSVSLAGYVSYVDPEEGEIKRILKGHNKPITAACLSQDKKFFFTADFEGNITRWDVATGESDRLDQYPHKTQISGMAVTPEGKLITIAWDDVLGSIDGILGDLKNSKAEAHKLNSQPRGLAVTKDGQTRIVAGHKHITVLKEKGIVNLMEIDFEGLSAAIHPDNKVVAIGSADGKIRIYDLSSDGKLTETKTMTHTGIITSLEFSLDGKHLVASDASRKVVVYKTQDYTSATEKEWTFHTARVNTASFSPNGRYIASGGLDTHLMVWDLQNSGEHPKVVRNAHKMNCINVVRWLDDETVLSVGQDSNIKQWKVRNL</sequence>
<dbReference type="GO" id="GO:0045214">
    <property type="term" value="P:sarcomere organization"/>
    <property type="evidence" value="ECO:0007669"/>
    <property type="project" value="TreeGrafter"/>
</dbReference>
<dbReference type="SMART" id="SM00320">
    <property type="entry name" value="WD40"/>
    <property type="match status" value="11"/>
</dbReference>
<comment type="caution">
    <text evidence="6">The sequence shown here is derived from an EMBL/GenBank/DDBJ whole genome shotgun (WGS) entry which is preliminary data.</text>
</comment>
<dbReference type="InterPro" id="IPR036322">
    <property type="entry name" value="WD40_repeat_dom_sf"/>
</dbReference>
<accession>A0A811KQ72</accession>
<dbReference type="FunFam" id="2.130.10.10:FF:000102">
    <property type="entry name" value="Actin-interacting protein 1"/>
    <property type="match status" value="1"/>
</dbReference>
<dbReference type="SUPFAM" id="SSF50998">
    <property type="entry name" value="Quinoprotein alcohol dehydrogenase-like"/>
    <property type="match status" value="1"/>
</dbReference>
<feature type="repeat" description="WD" evidence="5">
    <location>
        <begin position="189"/>
        <end position="230"/>
    </location>
</feature>
<dbReference type="GO" id="GO:0040011">
    <property type="term" value="P:locomotion"/>
    <property type="evidence" value="ECO:0007669"/>
    <property type="project" value="TreeGrafter"/>
</dbReference>
<evidence type="ECO:0000313" key="6">
    <source>
        <dbReference type="EMBL" id="CAD5217207.1"/>
    </source>
</evidence>
<gene>
    <name evidence="6" type="ORF">BOKJ2_LOCUS6972</name>
</gene>
<dbReference type="PROSITE" id="PS00678">
    <property type="entry name" value="WD_REPEATS_1"/>
    <property type="match status" value="1"/>
</dbReference>
<dbReference type="PANTHER" id="PTHR19856">
    <property type="entry name" value="WD-REPEATCONTAINING PROTEIN WDR1"/>
    <property type="match status" value="1"/>
</dbReference>
<dbReference type="GO" id="GO:0051015">
    <property type="term" value="F:actin filament binding"/>
    <property type="evidence" value="ECO:0007669"/>
    <property type="project" value="TreeGrafter"/>
</dbReference>
<dbReference type="GO" id="GO:0030042">
    <property type="term" value="P:actin filament depolymerization"/>
    <property type="evidence" value="ECO:0007669"/>
    <property type="project" value="TreeGrafter"/>
</dbReference>
<feature type="repeat" description="WD" evidence="5">
    <location>
        <begin position="458"/>
        <end position="490"/>
    </location>
</feature>
<evidence type="ECO:0000256" key="4">
    <source>
        <dbReference type="ARBA" id="ARBA00067845"/>
    </source>
</evidence>
<name>A0A811KQ72_9BILA</name>
<dbReference type="GO" id="GO:0030833">
    <property type="term" value="P:regulation of actin filament polymerization"/>
    <property type="evidence" value="ECO:0007669"/>
    <property type="project" value="UniProtKB-ARBA"/>
</dbReference>
<evidence type="ECO:0000256" key="1">
    <source>
        <dbReference type="ARBA" id="ARBA00022574"/>
    </source>
</evidence>
<dbReference type="CDD" id="cd00200">
    <property type="entry name" value="WD40"/>
    <property type="match status" value="1"/>
</dbReference>
<dbReference type="PROSITE" id="PS50294">
    <property type="entry name" value="WD_REPEATS_REGION"/>
    <property type="match status" value="2"/>
</dbReference>
<dbReference type="Proteomes" id="UP000783686">
    <property type="component" value="Unassembled WGS sequence"/>
</dbReference>
<dbReference type="OrthoDB" id="2306at2759"/>
<dbReference type="InterPro" id="IPR015943">
    <property type="entry name" value="WD40/YVTN_repeat-like_dom_sf"/>
</dbReference>
<dbReference type="EMBL" id="CAJFDH010000003">
    <property type="protein sequence ID" value="CAD5217207.1"/>
    <property type="molecule type" value="Genomic_DNA"/>
</dbReference>
<protein>
    <recommendedName>
        <fullName evidence="4">Actin-interacting protein 1</fullName>
    </recommendedName>
</protein>
<keyword evidence="7" id="KW-1185">Reference proteome</keyword>
<keyword evidence="1 5" id="KW-0853">WD repeat</keyword>
<keyword evidence="2" id="KW-0677">Repeat</keyword>
<dbReference type="AlphaFoldDB" id="A0A811KQ72"/>
<dbReference type="PROSITE" id="PS50082">
    <property type="entry name" value="WD_REPEATS_2"/>
    <property type="match status" value="6"/>
</dbReference>
<dbReference type="Proteomes" id="UP000614601">
    <property type="component" value="Unassembled WGS sequence"/>
</dbReference>
<evidence type="ECO:0000256" key="3">
    <source>
        <dbReference type="ARBA" id="ARBA00038366"/>
    </source>
</evidence>
<dbReference type="PANTHER" id="PTHR19856:SF0">
    <property type="entry name" value="WD REPEAT-CONTAINING PROTEIN 1"/>
    <property type="match status" value="1"/>
</dbReference>
<dbReference type="EMBL" id="CAJFCW020000003">
    <property type="protein sequence ID" value="CAG9107323.1"/>
    <property type="molecule type" value="Genomic_DNA"/>
</dbReference>
<evidence type="ECO:0000256" key="5">
    <source>
        <dbReference type="PROSITE-ProRule" id="PRU00221"/>
    </source>
</evidence>
<dbReference type="Pfam" id="PF00400">
    <property type="entry name" value="WD40"/>
    <property type="match status" value="8"/>
</dbReference>
<dbReference type="Gene3D" id="2.130.10.10">
    <property type="entry name" value="YVTN repeat-like/Quinoprotein amine dehydrogenase"/>
    <property type="match status" value="2"/>
</dbReference>
<dbReference type="InterPro" id="IPR011047">
    <property type="entry name" value="Quinoprotein_ADH-like_sf"/>
</dbReference>
<proteinExistence type="inferred from homology"/>